<accession>A0A0E9T409</accession>
<evidence type="ECO:0000313" key="1">
    <source>
        <dbReference type="EMBL" id="JAH48376.1"/>
    </source>
</evidence>
<reference evidence="1" key="1">
    <citation type="submission" date="2014-11" db="EMBL/GenBank/DDBJ databases">
        <authorList>
            <person name="Amaro Gonzalez C."/>
        </authorList>
    </citation>
    <scope>NUCLEOTIDE SEQUENCE</scope>
</reference>
<proteinExistence type="predicted"/>
<dbReference type="EMBL" id="GBXM01060201">
    <property type="protein sequence ID" value="JAH48376.1"/>
    <property type="molecule type" value="Transcribed_RNA"/>
</dbReference>
<organism evidence="1">
    <name type="scientific">Anguilla anguilla</name>
    <name type="common">European freshwater eel</name>
    <name type="synonym">Muraena anguilla</name>
    <dbReference type="NCBI Taxonomy" id="7936"/>
    <lineage>
        <taxon>Eukaryota</taxon>
        <taxon>Metazoa</taxon>
        <taxon>Chordata</taxon>
        <taxon>Craniata</taxon>
        <taxon>Vertebrata</taxon>
        <taxon>Euteleostomi</taxon>
        <taxon>Actinopterygii</taxon>
        <taxon>Neopterygii</taxon>
        <taxon>Teleostei</taxon>
        <taxon>Anguilliformes</taxon>
        <taxon>Anguillidae</taxon>
        <taxon>Anguilla</taxon>
    </lineage>
</organism>
<protein>
    <submittedName>
        <fullName evidence="1">Uncharacterized protein</fullName>
    </submittedName>
</protein>
<dbReference type="AlphaFoldDB" id="A0A0E9T409"/>
<sequence length="27" mass="3117">MKMFGERVLVDHQTNLGRQGLSDNEKI</sequence>
<name>A0A0E9T409_ANGAN</name>
<reference evidence="1" key="2">
    <citation type="journal article" date="2015" name="Fish Shellfish Immunol.">
        <title>Early steps in the European eel (Anguilla anguilla)-Vibrio vulnificus interaction in the gills: Role of the RtxA13 toxin.</title>
        <authorList>
            <person name="Callol A."/>
            <person name="Pajuelo D."/>
            <person name="Ebbesson L."/>
            <person name="Teles M."/>
            <person name="MacKenzie S."/>
            <person name="Amaro C."/>
        </authorList>
    </citation>
    <scope>NUCLEOTIDE SEQUENCE</scope>
</reference>